<dbReference type="RefSeq" id="WP_338733812.1">
    <property type="nucleotide sequence ID" value="NZ_CP136924.1"/>
</dbReference>
<dbReference type="Proteomes" id="UP001368318">
    <property type="component" value="Chromosome"/>
</dbReference>
<dbReference type="Pfam" id="PF14305">
    <property type="entry name" value="ATPgrasp_TupA"/>
    <property type="match status" value="1"/>
</dbReference>
<dbReference type="InterPro" id="IPR029465">
    <property type="entry name" value="ATPgrasp_TupA"/>
</dbReference>
<evidence type="ECO:0000313" key="3">
    <source>
        <dbReference type="Proteomes" id="UP001368318"/>
    </source>
</evidence>
<dbReference type="EMBL" id="CP136924">
    <property type="protein sequence ID" value="WXA03182.1"/>
    <property type="molecule type" value="Genomic_DNA"/>
</dbReference>
<accession>A0AAU6P005</accession>
<organism evidence="1 3">
    <name type="scientific">Mangrovimonas cancribranchiae</name>
    <dbReference type="NCBI Taxonomy" id="3080055"/>
    <lineage>
        <taxon>Bacteria</taxon>
        <taxon>Pseudomonadati</taxon>
        <taxon>Bacteroidota</taxon>
        <taxon>Flavobacteriia</taxon>
        <taxon>Flavobacteriales</taxon>
        <taxon>Flavobacteriaceae</taxon>
        <taxon>Mangrovimonas</taxon>
    </lineage>
</organism>
<evidence type="ECO:0000313" key="2">
    <source>
        <dbReference type="EMBL" id="WXA14395.1"/>
    </source>
</evidence>
<sequence length="318" mass="37958">MFKIARYLYHNTWIVKKLVDFIEDIHLYLRSILYSDETFLKQNFKKRFGRPLNLEKPKTLNEKIHWLKLHDRTNLHTTCADKYLVRNYVKETVGENYLIPLVFQSYDIKDIKPENFPDIPFIIKANHNSSGGVIVRDKDAINWKKKRKHFKKLLKKNYYNSSKEWQYKNIKPCVIAEKLLVNKLGDIPFDYKLHCFHGKVQVIQVDIDRYSNHKRNMYSTTWKLLPFTWSIWQNNKPLWDNGSHIKKPSTLQEMITVAEELSKPFCYSRIDLYDFEGKVLFGEITFHHGSGLETIYPEAYDLKLGNLIDLNQLNKEHI</sequence>
<gene>
    <name evidence="2" type="ORF">R3L15_05815</name>
    <name evidence="1" type="ORF">R3L16_01585</name>
</gene>
<protein>
    <submittedName>
        <fullName evidence="1">ATP-grasp fold amidoligase family protein</fullName>
    </submittedName>
</protein>
<proteinExistence type="predicted"/>
<dbReference type="KEGG" id="mcaa:R3L15_05815"/>
<evidence type="ECO:0000313" key="1">
    <source>
        <dbReference type="EMBL" id="WXA03182.1"/>
    </source>
</evidence>
<name>A0AAU6P005_9FLAO</name>
<reference evidence="1 3" key="1">
    <citation type="submission" date="2023-10" db="EMBL/GenBank/DDBJ databases">
        <title>Culture-based analysis of two novel bacteria associated with mangrove crab gills.</title>
        <authorList>
            <person name="Yang X."/>
            <person name="Garuglieri E."/>
            <person name="Van Goethem M.W."/>
            <person name="Fusi M."/>
            <person name="Marasco R."/>
            <person name="Daffonchio D.G."/>
        </authorList>
    </citation>
    <scope>NUCLEOTIDE SEQUENCE [LARGE SCALE GENOMIC DNA]</scope>
    <source>
        <strain evidence="2">UG2-1</strain>
        <strain evidence="1">UG2-2</strain>
        <strain evidence="3">UG2_2</strain>
    </source>
</reference>
<keyword evidence="3" id="KW-1185">Reference proteome</keyword>
<dbReference type="AlphaFoldDB" id="A0AAU6P005"/>
<dbReference type="EMBL" id="CP136925">
    <property type="protein sequence ID" value="WXA14395.1"/>
    <property type="molecule type" value="Genomic_DNA"/>
</dbReference>